<sequence>MLTNLITQTHAESNGTYGIERVHAELTLGRGVKVGFHQVHLPMQRAEVQGVMAAENGDGSSPTTSPATSSNATLRAMARTTRGSPTSPN</sequence>
<proteinExistence type="predicted"/>
<reference evidence="3" key="1">
    <citation type="journal article" date="2019" name="Int. J. Syst. Evol. Microbiol.">
        <title>The Global Catalogue of Microorganisms (GCM) 10K type strain sequencing project: providing services to taxonomists for standard genome sequencing and annotation.</title>
        <authorList>
            <consortium name="The Broad Institute Genomics Platform"/>
            <consortium name="The Broad Institute Genome Sequencing Center for Infectious Disease"/>
            <person name="Wu L."/>
            <person name="Ma J."/>
        </authorList>
    </citation>
    <scope>NUCLEOTIDE SEQUENCE [LARGE SCALE GENOMIC DNA]</scope>
    <source>
        <strain evidence="3">JCM 14309</strain>
    </source>
</reference>
<dbReference type="EMBL" id="BAAAVT010000021">
    <property type="protein sequence ID" value="GAA3073969.1"/>
    <property type="molecule type" value="Genomic_DNA"/>
</dbReference>
<feature type="compositionally biased region" description="Low complexity" evidence="1">
    <location>
        <begin position="60"/>
        <end position="73"/>
    </location>
</feature>
<protein>
    <submittedName>
        <fullName evidence="2">Uncharacterized protein</fullName>
    </submittedName>
</protein>
<organism evidence="2 3">
    <name type="scientific">Nesterenkonia aethiopica</name>
    <dbReference type="NCBI Taxonomy" id="269144"/>
    <lineage>
        <taxon>Bacteria</taxon>
        <taxon>Bacillati</taxon>
        <taxon>Actinomycetota</taxon>
        <taxon>Actinomycetes</taxon>
        <taxon>Micrococcales</taxon>
        <taxon>Micrococcaceae</taxon>
        <taxon>Nesterenkonia</taxon>
    </lineage>
</organism>
<feature type="region of interest" description="Disordered" evidence="1">
    <location>
        <begin position="53"/>
        <end position="89"/>
    </location>
</feature>
<evidence type="ECO:0000313" key="3">
    <source>
        <dbReference type="Proteomes" id="UP001500236"/>
    </source>
</evidence>
<name>A0ABP6M3B4_9MICC</name>
<dbReference type="Proteomes" id="UP001500236">
    <property type="component" value="Unassembled WGS sequence"/>
</dbReference>
<evidence type="ECO:0000313" key="2">
    <source>
        <dbReference type="EMBL" id="GAA3073969.1"/>
    </source>
</evidence>
<accession>A0ABP6M3B4</accession>
<comment type="caution">
    <text evidence="2">The sequence shown here is derived from an EMBL/GenBank/DDBJ whole genome shotgun (WGS) entry which is preliminary data.</text>
</comment>
<gene>
    <name evidence="2" type="ORF">GCM10010529_27320</name>
</gene>
<evidence type="ECO:0000256" key="1">
    <source>
        <dbReference type="SAM" id="MobiDB-lite"/>
    </source>
</evidence>
<keyword evidence="3" id="KW-1185">Reference proteome</keyword>